<evidence type="ECO:0000256" key="4">
    <source>
        <dbReference type="ARBA" id="ARBA00023065"/>
    </source>
</evidence>
<gene>
    <name evidence="6" type="ORF">GCM10022261_00310</name>
</gene>
<keyword evidence="7" id="KW-1185">Reference proteome</keyword>
<reference evidence="7" key="1">
    <citation type="journal article" date="2019" name="Int. J. Syst. Evol. Microbiol.">
        <title>The Global Catalogue of Microorganisms (GCM) 10K type strain sequencing project: providing services to taxonomists for standard genome sequencing and annotation.</title>
        <authorList>
            <consortium name="The Broad Institute Genomics Platform"/>
            <consortium name="The Broad Institute Genome Sequencing Center for Infectious Disease"/>
            <person name="Wu L."/>
            <person name="Ma J."/>
        </authorList>
    </citation>
    <scope>NUCLEOTIDE SEQUENCE [LARGE SCALE GENOMIC DNA]</scope>
    <source>
        <strain evidence="7">JCM 17458</strain>
    </source>
</reference>
<keyword evidence="3" id="KW-1003">Cell membrane</keyword>
<protein>
    <recommendedName>
        <fullName evidence="8">ATPase</fullName>
    </recommendedName>
</protein>
<comment type="caution">
    <text evidence="6">The sequence shown here is derived from an EMBL/GenBank/DDBJ whole genome shotgun (WGS) entry which is preliminary data.</text>
</comment>
<accession>A0ABP8EF63</accession>
<dbReference type="PANTHER" id="PTHR42771">
    <property type="entry name" value="IRON(3+)-HYDROXAMATE IMPORT ATP-BINDING PROTEIN FHUC"/>
    <property type="match status" value="1"/>
</dbReference>
<dbReference type="InterPro" id="IPR051535">
    <property type="entry name" value="Siderophore_ABC-ATPase"/>
</dbReference>
<proteinExistence type="predicted"/>
<evidence type="ECO:0000256" key="5">
    <source>
        <dbReference type="ARBA" id="ARBA00023136"/>
    </source>
</evidence>
<dbReference type="Gene3D" id="3.40.50.300">
    <property type="entry name" value="P-loop containing nucleotide triphosphate hydrolases"/>
    <property type="match status" value="2"/>
</dbReference>
<name>A0ABP8EF63_9MICO</name>
<dbReference type="InterPro" id="IPR027417">
    <property type="entry name" value="P-loop_NTPase"/>
</dbReference>
<dbReference type="EMBL" id="BAABAZ010000002">
    <property type="protein sequence ID" value="GAA4282500.1"/>
    <property type="molecule type" value="Genomic_DNA"/>
</dbReference>
<evidence type="ECO:0008006" key="8">
    <source>
        <dbReference type="Google" id="ProtNLM"/>
    </source>
</evidence>
<keyword evidence="4" id="KW-0406">Ion transport</keyword>
<sequence>MAFRWDAVLILILVVDPTTATRRETGTMDTMSTLPVRRIEEHPLAPMDRHHWPATVAPVRQILDSGLDLGPVTVFVGDNGVGKSTVVEALAAAFGLNPEGGTHAARHVTRRTESDFAQHLQLVRGPGASKRGVFLRAETMHGHFSYLETLGPSSLHDQSHGEAFLDFIDARSGISGLWALDEPESALSFSGCLALIGILRRLASDGSQIVLSTHSPVLAAFPGAELYEFGPWGIRRSSYDDLDLVQNWRLFLDAPERFLRHLL</sequence>
<keyword evidence="5" id="KW-0472">Membrane</keyword>
<evidence type="ECO:0000313" key="6">
    <source>
        <dbReference type="EMBL" id="GAA4282500.1"/>
    </source>
</evidence>
<dbReference type="SUPFAM" id="SSF52540">
    <property type="entry name" value="P-loop containing nucleoside triphosphate hydrolases"/>
    <property type="match status" value="1"/>
</dbReference>
<dbReference type="Proteomes" id="UP001501586">
    <property type="component" value="Unassembled WGS sequence"/>
</dbReference>
<organism evidence="6 7">
    <name type="scientific">Brevibacterium daeguense</name>
    <dbReference type="NCBI Taxonomy" id="909936"/>
    <lineage>
        <taxon>Bacteria</taxon>
        <taxon>Bacillati</taxon>
        <taxon>Actinomycetota</taxon>
        <taxon>Actinomycetes</taxon>
        <taxon>Micrococcales</taxon>
        <taxon>Brevibacteriaceae</taxon>
        <taxon>Brevibacterium</taxon>
    </lineage>
</organism>
<keyword evidence="2" id="KW-0813">Transport</keyword>
<evidence type="ECO:0000256" key="1">
    <source>
        <dbReference type="ARBA" id="ARBA00004202"/>
    </source>
</evidence>
<evidence type="ECO:0000256" key="3">
    <source>
        <dbReference type="ARBA" id="ARBA00022475"/>
    </source>
</evidence>
<evidence type="ECO:0000313" key="7">
    <source>
        <dbReference type="Proteomes" id="UP001501586"/>
    </source>
</evidence>
<comment type="subcellular location">
    <subcellularLocation>
        <location evidence="1">Cell membrane</location>
        <topology evidence="1">Peripheral membrane protein</topology>
    </subcellularLocation>
</comment>
<evidence type="ECO:0000256" key="2">
    <source>
        <dbReference type="ARBA" id="ARBA00022448"/>
    </source>
</evidence>
<dbReference type="PANTHER" id="PTHR42771:SF2">
    <property type="entry name" value="IRON(3+)-HYDROXAMATE IMPORT ATP-BINDING PROTEIN FHUC"/>
    <property type="match status" value="1"/>
</dbReference>